<reference evidence="2" key="1">
    <citation type="journal article" date="2020" name="Microbiol. Resour. Announc.">
        <title>Complete Genome Sequence of Novel Psychrotolerant Legionella Strain TUM19329, Isolated from Antarctic Lake Sediment.</title>
        <authorList>
            <person name="Shimada S."/>
            <person name="Nakai R."/>
            <person name="Aoki K."/>
            <person name="Shimoeda N."/>
            <person name="Ohno G."/>
            <person name="Miyazaki Y."/>
            <person name="Kudoh S."/>
            <person name="Imura S."/>
            <person name="Watanabe K."/>
            <person name="Ishii Y."/>
            <person name="Tateda K."/>
        </authorList>
    </citation>
    <scope>NUCLEOTIDE SEQUENCE [LARGE SCALE GENOMIC DNA]</scope>
    <source>
        <strain evidence="2">TUM19329</strain>
    </source>
</reference>
<name>A0A6F8T8M2_9GAMM</name>
<protein>
    <recommendedName>
        <fullName evidence="1">Transposase IS204/IS1001/IS1096/IS1165 DDE domain-containing protein</fullName>
    </recommendedName>
</protein>
<keyword evidence="3" id="KW-1185">Reference proteome</keyword>
<sequence>MRSLIHSTIANVSIKKKLGHKVMQAALDRLVAGHVDWENFKSLDTLGIDEIALKKGHDEYMTIISTRLNDGRIRVLAVIEGRGKADIKSYFESIPPRPQKTVRSVCTDMHDAFVYAAIGAFGPQSVVIDRYHVAKLYRKPLDKLRIKKMKRLKSELDSGEYAKLEGMMWILRKQHECLSDVDKSKLELLYKHSDKLKKAHSYSLKLTNIFNTHCGRKSGMAKLNRWIKKVEQSEVTCFDGLISTLGKYKPYIVNYFKKRKNSVFVEEMNNKIKVAKRRCYGFSAVKTIFQRLFLDFQGF</sequence>
<organism evidence="2 3">
    <name type="scientific">Legionella antarctica</name>
    <dbReference type="NCBI Taxonomy" id="2708020"/>
    <lineage>
        <taxon>Bacteria</taxon>
        <taxon>Pseudomonadati</taxon>
        <taxon>Pseudomonadota</taxon>
        <taxon>Gammaproteobacteria</taxon>
        <taxon>Legionellales</taxon>
        <taxon>Legionellaceae</taxon>
        <taxon>Legionella</taxon>
    </lineage>
</organism>
<dbReference type="KEGG" id="lant:TUM19329_28610"/>
<dbReference type="EMBL" id="AP022839">
    <property type="protein sequence ID" value="BCA96500.1"/>
    <property type="molecule type" value="Genomic_DNA"/>
</dbReference>
<dbReference type="AlphaFoldDB" id="A0A6F8T8M2"/>
<evidence type="ECO:0000313" key="3">
    <source>
        <dbReference type="Proteomes" id="UP000502894"/>
    </source>
</evidence>
<dbReference type="Pfam" id="PF01610">
    <property type="entry name" value="DDE_Tnp_ISL3"/>
    <property type="match status" value="1"/>
</dbReference>
<proteinExistence type="predicted"/>
<dbReference type="PANTHER" id="PTHR33498">
    <property type="entry name" value="TRANSPOSASE FOR INSERTION SEQUENCE ELEMENT IS1557"/>
    <property type="match status" value="1"/>
</dbReference>
<dbReference type="Proteomes" id="UP000502894">
    <property type="component" value="Chromosome"/>
</dbReference>
<dbReference type="InterPro" id="IPR047951">
    <property type="entry name" value="Transpos_ISL3"/>
</dbReference>
<dbReference type="PANTHER" id="PTHR33498:SF1">
    <property type="entry name" value="TRANSPOSASE FOR INSERTION SEQUENCE ELEMENT IS1557"/>
    <property type="match status" value="1"/>
</dbReference>
<evidence type="ECO:0000313" key="2">
    <source>
        <dbReference type="EMBL" id="BCA96500.1"/>
    </source>
</evidence>
<feature type="domain" description="Transposase IS204/IS1001/IS1096/IS1165 DDE" evidence="1">
    <location>
        <begin position="46"/>
        <end position="288"/>
    </location>
</feature>
<dbReference type="InterPro" id="IPR002560">
    <property type="entry name" value="Transposase_DDE"/>
</dbReference>
<evidence type="ECO:0000259" key="1">
    <source>
        <dbReference type="Pfam" id="PF01610"/>
    </source>
</evidence>
<accession>A0A6F8T8M2</accession>
<gene>
    <name evidence="2" type="ORF">TUM19329_28610</name>
</gene>